<gene>
    <name evidence="1" type="ORF">JF50_09860</name>
</gene>
<protein>
    <recommendedName>
        <fullName evidence="3">PD-(D/E)XK endonuclease-like domain-containing protein</fullName>
    </recommendedName>
</protein>
<dbReference type="AlphaFoldDB" id="A0A0C1QR23"/>
<dbReference type="Proteomes" id="UP000031327">
    <property type="component" value="Unassembled WGS sequence"/>
</dbReference>
<proteinExistence type="predicted"/>
<dbReference type="EMBL" id="JWIC01000005">
    <property type="protein sequence ID" value="KID57492.1"/>
    <property type="molecule type" value="Genomic_DNA"/>
</dbReference>
<dbReference type="RefSeq" id="WP_039609263.1">
    <property type="nucleotide sequence ID" value="NZ_JWIC01000005.1"/>
</dbReference>
<evidence type="ECO:0008006" key="3">
    <source>
        <dbReference type="Google" id="ProtNLM"/>
    </source>
</evidence>
<sequence length="246" mass="28284">MISESTFSKKFTSFWNEILPNSKNYVRLINGGLLDPVYEPFDTAERKNNTALVNVLSFNMFRELCNKSQTIGQLSNSSYFDSQNFENLLENGMAYLSKFSYGAECSLPLSVKEKEQASQLFRHMYIRYVANNSNVVIDPKFDGCGFINESFGDIISDHTLVEIKSGERRFSLTDIRQLLIYLVLNHYSKKPFQINYIELFNPRMGIAFTEDVESFCLNISALNSQELFAEVQKFIVDNNFVETFGT</sequence>
<evidence type="ECO:0000313" key="1">
    <source>
        <dbReference type="EMBL" id="KID57492.1"/>
    </source>
</evidence>
<evidence type="ECO:0000313" key="2">
    <source>
        <dbReference type="Proteomes" id="UP000031327"/>
    </source>
</evidence>
<dbReference type="OrthoDB" id="6400609at2"/>
<name>A0A0C1QR23_9GAMM</name>
<reference evidence="1 2" key="1">
    <citation type="submission" date="2014-12" db="EMBL/GenBank/DDBJ databases">
        <title>Draft Genome Sequence of Pseudoalteromonas luteoviolacea HI1.</title>
        <authorList>
            <person name="Asahina A.Y."/>
            <person name="Hadfield M.G."/>
        </authorList>
    </citation>
    <scope>NUCLEOTIDE SEQUENCE [LARGE SCALE GENOMIC DNA]</scope>
    <source>
        <strain evidence="1 2">HI1</strain>
    </source>
</reference>
<comment type="caution">
    <text evidence="1">The sequence shown here is derived from an EMBL/GenBank/DDBJ whole genome shotgun (WGS) entry which is preliminary data.</text>
</comment>
<accession>A0A0C1QR23</accession>
<organism evidence="1 2">
    <name type="scientific">Pseudoalteromonas luteoviolacea</name>
    <dbReference type="NCBI Taxonomy" id="43657"/>
    <lineage>
        <taxon>Bacteria</taxon>
        <taxon>Pseudomonadati</taxon>
        <taxon>Pseudomonadota</taxon>
        <taxon>Gammaproteobacteria</taxon>
        <taxon>Alteromonadales</taxon>
        <taxon>Pseudoalteromonadaceae</taxon>
        <taxon>Pseudoalteromonas</taxon>
    </lineage>
</organism>